<protein>
    <recommendedName>
        <fullName evidence="2">RNase H type-1 domain-containing protein</fullName>
    </recommendedName>
</protein>
<feature type="domain" description="RNase H type-1" evidence="2">
    <location>
        <begin position="158"/>
        <end position="278"/>
    </location>
</feature>
<gene>
    <name evidence="3" type="ORF">M6B38_289225</name>
</gene>
<evidence type="ECO:0000256" key="1">
    <source>
        <dbReference type="SAM" id="SignalP"/>
    </source>
</evidence>
<dbReference type="InterPro" id="IPR044730">
    <property type="entry name" value="RNase_H-like_dom_plant"/>
</dbReference>
<evidence type="ECO:0000259" key="2">
    <source>
        <dbReference type="Pfam" id="PF13456"/>
    </source>
</evidence>
<dbReference type="GO" id="GO:0004523">
    <property type="term" value="F:RNA-DNA hybrid ribonuclease activity"/>
    <property type="evidence" value="ECO:0007669"/>
    <property type="project" value="InterPro"/>
</dbReference>
<dbReference type="Proteomes" id="UP001140949">
    <property type="component" value="Unassembled WGS sequence"/>
</dbReference>
<organism evidence="3 4">
    <name type="scientific">Iris pallida</name>
    <name type="common">Sweet iris</name>
    <dbReference type="NCBI Taxonomy" id="29817"/>
    <lineage>
        <taxon>Eukaryota</taxon>
        <taxon>Viridiplantae</taxon>
        <taxon>Streptophyta</taxon>
        <taxon>Embryophyta</taxon>
        <taxon>Tracheophyta</taxon>
        <taxon>Spermatophyta</taxon>
        <taxon>Magnoliopsida</taxon>
        <taxon>Liliopsida</taxon>
        <taxon>Asparagales</taxon>
        <taxon>Iridaceae</taxon>
        <taxon>Iridoideae</taxon>
        <taxon>Irideae</taxon>
        <taxon>Iris</taxon>
    </lineage>
</organism>
<feature type="chain" id="PRO_5043321158" description="RNase H type-1 domain-containing protein" evidence="1">
    <location>
        <begin position="21"/>
        <end position="312"/>
    </location>
</feature>
<dbReference type="Pfam" id="PF13456">
    <property type="entry name" value="RVT_3"/>
    <property type="match status" value="1"/>
</dbReference>
<name>A0AAX6HWD6_IRIPA</name>
<dbReference type="InterPro" id="IPR002156">
    <property type="entry name" value="RNaseH_domain"/>
</dbReference>
<dbReference type="GO" id="GO:0003676">
    <property type="term" value="F:nucleic acid binding"/>
    <property type="evidence" value="ECO:0007669"/>
    <property type="project" value="InterPro"/>
</dbReference>
<accession>A0AAX6HWD6</accession>
<evidence type="ECO:0000313" key="4">
    <source>
        <dbReference type="Proteomes" id="UP001140949"/>
    </source>
</evidence>
<dbReference type="Gene3D" id="3.30.420.10">
    <property type="entry name" value="Ribonuclease H-like superfamily/Ribonuclease H"/>
    <property type="match status" value="1"/>
</dbReference>
<dbReference type="AlphaFoldDB" id="A0AAX6HWD6"/>
<dbReference type="PANTHER" id="PTHR47074:SF11">
    <property type="entry name" value="REVERSE TRANSCRIPTASE-LIKE PROTEIN"/>
    <property type="match status" value="1"/>
</dbReference>
<dbReference type="InterPro" id="IPR052929">
    <property type="entry name" value="RNase_H-like_EbsB-rel"/>
</dbReference>
<dbReference type="EMBL" id="JANAVB010006394">
    <property type="protein sequence ID" value="KAJ6845212.1"/>
    <property type="molecule type" value="Genomic_DNA"/>
</dbReference>
<reference evidence="3" key="2">
    <citation type="submission" date="2023-04" db="EMBL/GenBank/DDBJ databases">
        <authorList>
            <person name="Bruccoleri R.E."/>
            <person name="Oakeley E.J."/>
            <person name="Faust A.-M."/>
            <person name="Dessus-Babus S."/>
            <person name="Altorfer M."/>
            <person name="Burckhardt D."/>
            <person name="Oertli M."/>
            <person name="Naumann U."/>
            <person name="Petersen F."/>
            <person name="Wong J."/>
        </authorList>
    </citation>
    <scope>NUCLEOTIDE SEQUENCE</scope>
    <source>
        <strain evidence="3">GSM-AAB239-AS_SAM_17_03QT</strain>
        <tissue evidence="3">Leaf</tissue>
    </source>
</reference>
<evidence type="ECO:0000313" key="3">
    <source>
        <dbReference type="EMBL" id="KAJ6845212.1"/>
    </source>
</evidence>
<comment type="caution">
    <text evidence="3">The sequence shown here is derived from an EMBL/GenBank/DDBJ whole genome shotgun (WGS) entry which is preliminary data.</text>
</comment>
<keyword evidence="4" id="KW-1185">Reference proteome</keyword>
<dbReference type="SUPFAM" id="SSF53098">
    <property type="entry name" value="Ribonuclease H-like"/>
    <property type="match status" value="1"/>
</dbReference>
<proteinExistence type="predicted"/>
<dbReference type="InterPro" id="IPR012337">
    <property type="entry name" value="RNaseH-like_sf"/>
</dbReference>
<reference evidence="3" key="1">
    <citation type="journal article" date="2023" name="GigaByte">
        <title>Genome assembly of the bearded iris, Iris pallida Lam.</title>
        <authorList>
            <person name="Bruccoleri R.E."/>
            <person name="Oakeley E.J."/>
            <person name="Faust A.M.E."/>
            <person name="Altorfer M."/>
            <person name="Dessus-Babus S."/>
            <person name="Burckhardt D."/>
            <person name="Oertli M."/>
            <person name="Naumann U."/>
            <person name="Petersen F."/>
            <person name="Wong J."/>
        </authorList>
    </citation>
    <scope>NUCLEOTIDE SEQUENCE</scope>
    <source>
        <strain evidence="3">GSM-AAB239-AS_SAM_17_03QT</strain>
    </source>
</reference>
<sequence>MPSSTSSLSSPRQLIKLVLAVVLLMMDEDGMDFRDGLAILSLQQCSIIRNAWCHNSTFSRLLLHHSTVSNFLTALLNEGDRQALSLCFYLMWMIWKARNKFVFENRKIDINRIISEATTLQETYEGYNLQDPILESSTTSIVLNQTWQPPLNNNLKINFDGAFLDGKMAAAALLRDGSGRFLGAVSKSQHGGSPIEAEALGIHLSLLLVEQHNLSNTVIEGNCKPLIDAFLSKFDTIIWLARHTICSARNLLQTSNNISYSFVRRSGNMCAHQLASHALLFNPVNTLTIHNCIPPCISEAVDIDISQCNLII</sequence>
<feature type="signal peptide" evidence="1">
    <location>
        <begin position="1"/>
        <end position="20"/>
    </location>
</feature>
<keyword evidence="1" id="KW-0732">Signal</keyword>
<dbReference type="PANTHER" id="PTHR47074">
    <property type="entry name" value="BNAC02G40300D PROTEIN"/>
    <property type="match status" value="1"/>
</dbReference>
<dbReference type="InterPro" id="IPR036397">
    <property type="entry name" value="RNaseH_sf"/>
</dbReference>
<dbReference type="CDD" id="cd06222">
    <property type="entry name" value="RNase_H_like"/>
    <property type="match status" value="1"/>
</dbReference>